<name>L8G5V4_PSED2</name>
<evidence type="ECO:0000256" key="1">
    <source>
        <dbReference type="SAM" id="MobiDB-lite"/>
    </source>
</evidence>
<dbReference type="HOGENOM" id="CLU_2039042_0_0_1"/>
<keyword evidence="3" id="KW-1185">Reference proteome</keyword>
<sequence length="121" mass="13874">MRPFDPPQKRSRVMPLTPNNTESHIDPLLRSRSVFDDDLSEHASNDNHDQFSESEITLTQDEPALSRSALRLYVRNTASASSKKRKRASAKQLLKLKQPAQWLKVKGKRPLEMYTQDGLTK</sequence>
<protein>
    <submittedName>
        <fullName evidence="2">Uncharacterized protein</fullName>
    </submittedName>
</protein>
<organism evidence="2 3">
    <name type="scientific">Pseudogymnoascus destructans (strain ATCC MYA-4855 / 20631-21)</name>
    <name type="common">Bat white-nose syndrome fungus</name>
    <name type="synonym">Geomyces destructans</name>
    <dbReference type="NCBI Taxonomy" id="658429"/>
    <lineage>
        <taxon>Eukaryota</taxon>
        <taxon>Fungi</taxon>
        <taxon>Dikarya</taxon>
        <taxon>Ascomycota</taxon>
        <taxon>Pezizomycotina</taxon>
        <taxon>Leotiomycetes</taxon>
        <taxon>Thelebolales</taxon>
        <taxon>Thelebolaceae</taxon>
        <taxon>Pseudogymnoascus</taxon>
    </lineage>
</organism>
<evidence type="ECO:0000313" key="2">
    <source>
        <dbReference type="EMBL" id="ELR08610.1"/>
    </source>
</evidence>
<proteinExistence type="predicted"/>
<evidence type="ECO:0000313" key="3">
    <source>
        <dbReference type="Proteomes" id="UP000011064"/>
    </source>
</evidence>
<feature type="compositionally biased region" description="Basic and acidic residues" evidence="1">
    <location>
        <begin position="38"/>
        <end position="51"/>
    </location>
</feature>
<dbReference type="VEuPathDB" id="FungiDB:GMDG_03301"/>
<accession>L8G5V4</accession>
<dbReference type="AlphaFoldDB" id="L8G5V4"/>
<feature type="region of interest" description="Disordered" evidence="1">
    <location>
        <begin position="38"/>
        <end position="62"/>
    </location>
</feature>
<gene>
    <name evidence="2" type="ORF">GMDG_03301</name>
</gene>
<dbReference type="Proteomes" id="UP000011064">
    <property type="component" value="Unassembled WGS sequence"/>
</dbReference>
<reference evidence="3" key="1">
    <citation type="submission" date="2010-09" db="EMBL/GenBank/DDBJ databases">
        <title>The genome sequence of Geomyces destructans 20631-21.</title>
        <authorList>
            <consortium name="The Broad Institute Genome Sequencing Platform"/>
            <person name="Cuomo C.A."/>
            <person name="Blehert D.S."/>
            <person name="Lorch J.M."/>
            <person name="Young S.K."/>
            <person name="Zeng Q."/>
            <person name="Gargeya S."/>
            <person name="Fitzgerald M."/>
            <person name="Haas B."/>
            <person name="Abouelleil A."/>
            <person name="Alvarado L."/>
            <person name="Arachchi H.M."/>
            <person name="Berlin A."/>
            <person name="Brown A."/>
            <person name="Chapman S.B."/>
            <person name="Chen Z."/>
            <person name="Dunbar C."/>
            <person name="Freedman E."/>
            <person name="Gearin G."/>
            <person name="Gellesch M."/>
            <person name="Goldberg J."/>
            <person name="Griggs A."/>
            <person name="Gujja S."/>
            <person name="Heiman D."/>
            <person name="Howarth C."/>
            <person name="Larson L."/>
            <person name="Lui A."/>
            <person name="MacDonald P.J.P."/>
            <person name="Montmayeur A."/>
            <person name="Murphy C."/>
            <person name="Neiman D."/>
            <person name="Pearson M."/>
            <person name="Priest M."/>
            <person name="Roberts A."/>
            <person name="Saif S."/>
            <person name="Shea T."/>
            <person name="Shenoy N."/>
            <person name="Sisk P."/>
            <person name="Stolte C."/>
            <person name="Sykes S."/>
            <person name="Wortman J."/>
            <person name="Nusbaum C."/>
            <person name="Birren B."/>
        </authorList>
    </citation>
    <scope>NUCLEOTIDE SEQUENCE [LARGE SCALE GENOMIC DNA]</scope>
    <source>
        <strain evidence="3">ATCC MYA-4855 / 20631-21</strain>
    </source>
</reference>
<dbReference type="InParanoid" id="L8G5V4"/>
<dbReference type="EMBL" id="GL573220">
    <property type="protein sequence ID" value="ELR08610.1"/>
    <property type="molecule type" value="Genomic_DNA"/>
</dbReference>
<feature type="region of interest" description="Disordered" evidence="1">
    <location>
        <begin position="1"/>
        <end position="24"/>
    </location>
</feature>